<accession>A0AAQ6AL01</accession>
<dbReference type="GeneTree" id="ENSGT00940000159125"/>
<feature type="domain" description="PH" evidence="18">
    <location>
        <begin position="382"/>
        <end position="485"/>
    </location>
</feature>
<dbReference type="CDD" id="cd11976">
    <property type="entry name" value="SH3_VAV1_2"/>
    <property type="match status" value="1"/>
</dbReference>
<organism evidence="22 23">
    <name type="scientific">Amphiprion ocellaris</name>
    <name type="common">Clown anemonefish</name>
    <dbReference type="NCBI Taxonomy" id="80972"/>
    <lineage>
        <taxon>Eukaryota</taxon>
        <taxon>Metazoa</taxon>
        <taxon>Chordata</taxon>
        <taxon>Craniata</taxon>
        <taxon>Vertebrata</taxon>
        <taxon>Euteleostomi</taxon>
        <taxon>Actinopterygii</taxon>
        <taxon>Neopterygii</taxon>
        <taxon>Teleostei</taxon>
        <taxon>Neoteleostei</taxon>
        <taxon>Acanthomorphata</taxon>
        <taxon>Ovalentaria</taxon>
        <taxon>Pomacentridae</taxon>
        <taxon>Amphiprion</taxon>
    </lineage>
</organism>
<dbReference type="InterPro" id="IPR035730">
    <property type="entry name" value="VAV1_SH3_1"/>
</dbReference>
<evidence type="ECO:0000256" key="4">
    <source>
        <dbReference type="ARBA" id="ARBA00022723"/>
    </source>
</evidence>
<evidence type="ECO:0000259" key="17">
    <source>
        <dbReference type="PROSITE" id="PS50002"/>
    </source>
</evidence>
<evidence type="ECO:0000259" key="16">
    <source>
        <dbReference type="PROSITE" id="PS50001"/>
    </source>
</evidence>
<dbReference type="SUPFAM" id="SSF47576">
    <property type="entry name" value="Calponin-homology domain, CH-domain"/>
    <property type="match status" value="1"/>
</dbReference>
<dbReference type="InterPro" id="IPR035729">
    <property type="entry name" value="VAV1_SH3_2"/>
</dbReference>
<dbReference type="CDD" id="cd11979">
    <property type="entry name" value="SH3_VAV1_1"/>
    <property type="match status" value="1"/>
</dbReference>
<evidence type="ECO:0000259" key="21">
    <source>
        <dbReference type="PROSITE" id="PS50081"/>
    </source>
</evidence>
<dbReference type="GO" id="GO:0005085">
    <property type="term" value="F:guanyl-nucleotide exchange factor activity"/>
    <property type="evidence" value="ECO:0007669"/>
    <property type="project" value="UniProtKB-KW"/>
</dbReference>
<dbReference type="Pfam" id="PF22697">
    <property type="entry name" value="SOS1_NGEF_PH"/>
    <property type="match status" value="1"/>
</dbReference>
<evidence type="ECO:0000259" key="18">
    <source>
        <dbReference type="PROSITE" id="PS50003"/>
    </source>
</evidence>
<dbReference type="SMART" id="SM00325">
    <property type="entry name" value="RhoGEF"/>
    <property type="match status" value="1"/>
</dbReference>
<dbReference type="SMART" id="SM00033">
    <property type="entry name" value="CH"/>
    <property type="match status" value="1"/>
</dbReference>
<dbReference type="CDD" id="cd01223">
    <property type="entry name" value="PH_Vav"/>
    <property type="match status" value="1"/>
</dbReference>
<dbReference type="InterPro" id="IPR055251">
    <property type="entry name" value="SOS1_NGEF_PH"/>
</dbReference>
<evidence type="ECO:0000256" key="8">
    <source>
        <dbReference type="ARBA" id="ARBA00022999"/>
    </source>
</evidence>
<evidence type="ECO:0000256" key="6">
    <source>
        <dbReference type="ARBA" id="ARBA00022771"/>
    </source>
</evidence>
<dbReference type="InterPro" id="IPR022613">
    <property type="entry name" value="CH_CAMSAP_2"/>
</dbReference>
<dbReference type="Gene3D" id="2.30.29.30">
    <property type="entry name" value="Pleckstrin-homology domain (PH domain)/Phosphotyrosine-binding domain (PTB)"/>
    <property type="match status" value="1"/>
</dbReference>
<keyword evidence="9" id="KW-0040">ANK repeat</keyword>
<dbReference type="AlphaFoldDB" id="A0AAQ6AL01"/>
<evidence type="ECO:0000256" key="7">
    <source>
        <dbReference type="ARBA" id="ARBA00022833"/>
    </source>
</evidence>
<dbReference type="GO" id="GO:0005737">
    <property type="term" value="C:cytoplasm"/>
    <property type="evidence" value="ECO:0007669"/>
    <property type="project" value="TreeGrafter"/>
</dbReference>
<dbReference type="SUPFAM" id="SSF48065">
    <property type="entry name" value="DBL homology domain (DH-domain)"/>
    <property type="match status" value="1"/>
</dbReference>
<dbReference type="Gene3D" id="2.30.30.40">
    <property type="entry name" value="SH3 Domains"/>
    <property type="match status" value="2"/>
</dbReference>
<keyword evidence="15" id="KW-0175">Coiled coil</keyword>
<dbReference type="Ensembl" id="ENSAOCT00000042481.1">
    <property type="protein sequence ID" value="ENSAOCP00000077371.1"/>
    <property type="gene ID" value="ENSAOCG00000022698.2"/>
</dbReference>
<protein>
    <recommendedName>
        <fullName evidence="12">Osteoclast-stimulating factor 1</fullName>
    </recommendedName>
</protein>
<dbReference type="Gene3D" id="1.10.418.10">
    <property type="entry name" value="Calponin-like domain"/>
    <property type="match status" value="1"/>
</dbReference>
<dbReference type="InterPro" id="IPR035899">
    <property type="entry name" value="DBL_dom_sf"/>
</dbReference>
<name>A0AAQ6AL01_AMPOC</name>
<dbReference type="PROSITE" id="PS50003">
    <property type="entry name" value="PH_DOMAIN"/>
    <property type="match status" value="1"/>
</dbReference>
<dbReference type="PROSITE" id="PS50081">
    <property type="entry name" value="ZF_DAG_PE_2"/>
    <property type="match status" value="1"/>
</dbReference>
<dbReference type="GO" id="GO:0008270">
    <property type="term" value="F:zinc ion binding"/>
    <property type="evidence" value="ECO:0007669"/>
    <property type="project" value="UniProtKB-KW"/>
</dbReference>
<evidence type="ECO:0000256" key="12">
    <source>
        <dbReference type="ARBA" id="ARBA00040640"/>
    </source>
</evidence>
<dbReference type="Gene3D" id="3.30.505.10">
    <property type="entry name" value="SH2 domain"/>
    <property type="match status" value="1"/>
</dbReference>
<evidence type="ECO:0000256" key="5">
    <source>
        <dbReference type="ARBA" id="ARBA00022737"/>
    </source>
</evidence>
<dbReference type="InterPro" id="IPR036860">
    <property type="entry name" value="SH2_dom_sf"/>
</dbReference>
<keyword evidence="10" id="KW-0449">Lipoprotein</keyword>
<feature type="domain" description="SH3" evidence="17">
    <location>
        <begin position="762"/>
        <end position="822"/>
    </location>
</feature>
<evidence type="ECO:0000256" key="2">
    <source>
        <dbReference type="ARBA" id="ARBA00022553"/>
    </source>
</evidence>
<feature type="coiled-coil region" evidence="15">
    <location>
        <begin position="267"/>
        <end position="294"/>
    </location>
</feature>
<dbReference type="InterPro" id="IPR001331">
    <property type="entry name" value="GDS_CDC24_CS"/>
</dbReference>
<feature type="domain" description="SH3" evidence="17">
    <location>
        <begin position="581"/>
        <end position="649"/>
    </location>
</feature>
<dbReference type="InterPro" id="IPR001715">
    <property type="entry name" value="CH_dom"/>
</dbReference>
<dbReference type="SMART" id="SM00233">
    <property type="entry name" value="PH"/>
    <property type="match status" value="1"/>
</dbReference>
<dbReference type="PANTHER" id="PTHR45818">
    <property type="entry name" value="PROTEIN VAV"/>
    <property type="match status" value="1"/>
</dbReference>
<dbReference type="SMART" id="SM00326">
    <property type="entry name" value="SH3"/>
    <property type="match status" value="2"/>
</dbReference>
<evidence type="ECO:0000259" key="20">
    <source>
        <dbReference type="PROSITE" id="PS50021"/>
    </source>
</evidence>
<dbReference type="Pfam" id="PF00018">
    <property type="entry name" value="SH3_1"/>
    <property type="match status" value="2"/>
</dbReference>
<keyword evidence="4" id="KW-0479">Metal-binding</keyword>
<dbReference type="SMART" id="SM00109">
    <property type="entry name" value="C1"/>
    <property type="match status" value="1"/>
</dbReference>
<dbReference type="PROSITE" id="PS50001">
    <property type="entry name" value="SH2"/>
    <property type="match status" value="1"/>
</dbReference>
<dbReference type="PROSITE" id="PS50010">
    <property type="entry name" value="DH_2"/>
    <property type="match status" value="1"/>
</dbReference>
<evidence type="ECO:0000256" key="9">
    <source>
        <dbReference type="ARBA" id="ARBA00023043"/>
    </source>
</evidence>
<keyword evidence="7" id="KW-0862">Zinc</keyword>
<keyword evidence="6" id="KW-0863">Zinc-finger</keyword>
<dbReference type="PROSITE" id="PS00479">
    <property type="entry name" value="ZF_DAG_PE_1"/>
    <property type="match status" value="1"/>
</dbReference>
<keyword evidence="2" id="KW-0597">Phosphoprotein</keyword>
<dbReference type="InterPro" id="IPR011993">
    <property type="entry name" value="PH-like_dom_sf"/>
</dbReference>
<gene>
    <name evidence="22" type="primary">VAV1</name>
</gene>
<dbReference type="PROSITE" id="PS50021">
    <property type="entry name" value="CH"/>
    <property type="match status" value="1"/>
</dbReference>
<dbReference type="CDD" id="cd00160">
    <property type="entry name" value="RhoGEF"/>
    <property type="match status" value="1"/>
</dbReference>
<evidence type="ECO:0000259" key="19">
    <source>
        <dbReference type="PROSITE" id="PS50010"/>
    </source>
</evidence>
<keyword evidence="8 13" id="KW-0727">SH2 domain</keyword>
<dbReference type="InterPro" id="IPR001452">
    <property type="entry name" value="SH3_domain"/>
</dbReference>
<dbReference type="InterPro" id="IPR001849">
    <property type="entry name" value="PH_domain"/>
</dbReference>
<evidence type="ECO:0000256" key="11">
    <source>
        <dbReference type="ARBA" id="ARBA00037432"/>
    </source>
</evidence>
<evidence type="ECO:0000256" key="15">
    <source>
        <dbReference type="SAM" id="Coils"/>
    </source>
</evidence>
<dbReference type="PANTHER" id="PTHR45818:SF2">
    <property type="entry name" value="PROTO-ONCOGENE VAV"/>
    <property type="match status" value="1"/>
</dbReference>
<dbReference type="GO" id="GO:0035556">
    <property type="term" value="P:intracellular signal transduction"/>
    <property type="evidence" value="ECO:0007669"/>
    <property type="project" value="InterPro"/>
</dbReference>
<dbReference type="FunFam" id="1.20.900.10:FF:000009">
    <property type="entry name" value="Vav guanine nucleotide exchange factor 1"/>
    <property type="match status" value="1"/>
</dbReference>
<dbReference type="Gene3D" id="3.30.60.20">
    <property type="match status" value="1"/>
</dbReference>
<dbReference type="FunFam" id="2.30.30.40:FF:000072">
    <property type="entry name" value="Unconventional Myosin IB"/>
    <property type="match status" value="1"/>
</dbReference>
<feature type="domain" description="SH2" evidence="16">
    <location>
        <begin position="655"/>
        <end position="747"/>
    </location>
</feature>
<dbReference type="Gene3D" id="1.20.900.10">
    <property type="entry name" value="Dbl homology (DH) domain"/>
    <property type="match status" value="1"/>
</dbReference>
<evidence type="ECO:0000256" key="14">
    <source>
        <dbReference type="PROSITE-ProRule" id="PRU00192"/>
    </source>
</evidence>
<feature type="domain" description="Calponin-homology (CH)" evidence="20">
    <location>
        <begin position="1"/>
        <end position="123"/>
    </location>
</feature>
<dbReference type="InterPro" id="IPR037832">
    <property type="entry name" value="PH_Vav"/>
</dbReference>
<dbReference type="FunFam" id="1.10.418.10:FF:000019">
    <property type="entry name" value="Vav guanine nucleotide exchange factor 2"/>
    <property type="match status" value="1"/>
</dbReference>
<dbReference type="Pfam" id="PF00017">
    <property type="entry name" value="SH2"/>
    <property type="match status" value="1"/>
</dbReference>
<evidence type="ECO:0000313" key="23">
    <source>
        <dbReference type="Proteomes" id="UP001501940"/>
    </source>
</evidence>
<dbReference type="InterPro" id="IPR000980">
    <property type="entry name" value="SH2"/>
</dbReference>
<feature type="domain" description="Phorbol-ester/DAG-type" evidence="21">
    <location>
        <begin position="496"/>
        <end position="545"/>
    </location>
</feature>
<evidence type="ECO:0000256" key="10">
    <source>
        <dbReference type="ARBA" id="ARBA00023288"/>
    </source>
</evidence>
<dbReference type="PROSITE" id="PS00741">
    <property type="entry name" value="DH_1"/>
    <property type="match status" value="1"/>
</dbReference>
<keyword evidence="23" id="KW-1185">Reference proteome</keyword>
<dbReference type="PRINTS" id="PR00452">
    <property type="entry name" value="SH3DOMAIN"/>
</dbReference>
<dbReference type="SUPFAM" id="SSF50729">
    <property type="entry name" value="PH domain-like"/>
    <property type="match status" value="1"/>
</dbReference>
<dbReference type="GO" id="GO:0016477">
    <property type="term" value="P:cell migration"/>
    <property type="evidence" value="ECO:0007669"/>
    <property type="project" value="TreeGrafter"/>
</dbReference>
<dbReference type="InterPro" id="IPR002219">
    <property type="entry name" value="PKC_DAG/PE"/>
</dbReference>
<dbReference type="Proteomes" id="UP001501940">
    <property type="component" value="Chromosome 4"/>
</dbReference>
<comment type="function">
    <text evidence="11">Induces bone resorption, acting probably through a signaling cascade which results in the secretion of factor(s) enhancing osteoclast formation and activity.</text>
</comment>
<evidence type="ECO:0000313" key="22">
    <source>
        <dbReference type="Ensembl" id="ENSAOCP00000077371.1"/>
    </source>
</evidence>
<keyword evidence="1 14" id="KW-0728">SH3 domain</keyword>
<evidence type="ECO:0000256" key="1">
    <source>
        <dbReference type="ARBA" id="ARBA00022443"/>
    </source>
</evidence>
<feature type="domain" description="DH" evidence="19">
    <location>
        <begin position="174"/>
        <end position="353"/>
    </location>
</feature>
<evidence type="ECO:0000256" key="3">
    <source>
        <dbReference type="ARBA" id="ARBA00022658"/>
    </source>
</evidence>
<reference evidence="22" key="2">
    <citation type="submission" date="2025-08" db="UniProtKB">
        <authorList>
            <consortium name="Ensembl"/>
        </authorList>
    </citation>
    <scope>IDENTIFICATION</scope>
</reference>
<dbReference type="SMART" id="SM00252">
    <property type="entry name" value="SH2"/>
    <property type="match status" value="1"/>
</dbReference>
<dbReference type="SUPFAM" id="SSF50044">
    <property type="entry name" value="SH3-domain"/>
    <property type="match status" value="2"/>
</dbReference>
<dbReference type="PROSITE" id="PS50002">
    <property type="entry name" value="SH3"/>
    <property type="match status" value="2"/>
</dbReference>
<dbReference type="InterPro" id="IPR000219">
    <property type="entry name" value="DH_dom"/>
</dbReference>
<reference evidence="22 23" key="1">
    <citation type="submission" date="2022-01" db="EMBL/GenBank/DDBJ databases">
        <title>A chromosome-scale genome assembly of the false clownfish, Amphiprion ocellaris.</title>
        <authorList>
            <person name="Ryu T."/>
        </authorList>
    </citation>
    <scope>NUCLEOTIDE SEQUENCE [LARGE SCALE GENOMIC DNA]</scope>
</reference>
<dbReference type="Pfam" id="PF00621">
    <property type="entry name" value="RhoGEF"/>
    <property type="match status" value="1"/>
</dbReference>
<dbReference type="SUPFAM" id="SSF55550">
    <property type="entry name" value="SH2 domain"/>
    <property type="match status" value="1"/>
</dbReference>
<proteinExistence type="predicted"/>
<dbReference type="InterPro" id="IPR036028">
    <property type="entry name" value="SH3-like_dom_sf"/>
</dbReference>
<reference evidence="22" key="3">
    <citation type="submission" date="2025-09" db="UniProtKB">
        <authorList>
            <consortium name="Ensembl"/>
        </authorList>
    </citation>
    <scope>IDENTIFICATION</scope>
</reference>
<dbReference type="InterPro" id="IPR036872">
    <property type="entry name" value="CH_dom_sf"/>
</dbReference>
<keyword evidence="5" id="KW-0677">Repeat</keyword>
<dbReference type="Pfam" id="PF11971">
    <property type="entry name" value="CAMSAP_CH"/>
    <property type="match status" value="1"/>
</dbReference>
<dbReference type="Pfam" id="PF00130">
    <property type="entry name" value="C1_1"/>
    <property type="match status" value="1"/>
</dbReference>
<evidence type="ECO:0000256" key="13">
    <source>
        <dbReference type="PROSITE-ProRule" id="PRU00191"/>
    </source>
</evidence>
<dbReference type="FunFam" id="3.30.60.20:FF:000015">
    <property type="entry name" value="Vav guanine nucleotide exchange factor 1"/>
    <property type="match status" value="1"/>
</dbReference>
<sequence length="825" mass="95783">MELWRQCAMWLIDCRVLPENHRVTWEGAQVCDLAQALRDGVLLCQLLNNLLPQAVNLREINLRPQMSQFLCLKNIRTFLGVCQERFHLKKSELFEAFDLFDVRDFAKVSPHCIYLSTIIITMYVCVMCISDTVDEDDDLYDCVEDEENEGDEIYEDLMRTDEQPETQQKIAVDKRECCLQEIRQTEEKYTDTLDSILQHFMKPLERFLVVEEIENIFINIEDLAHTHRSMLEEVQSSILHYGAKNLYQVFLSYKERLLLYGRYCSQVEAATKHLDKLSNTREDIRMKLEECSKRANSGRFSLRDLLMVPMQRVLKYHLLLQELVKHTTDPTEKDNLRTALDAMRDLAQSVNEVKRDNEIIKQITDFQLSIVNMTQSLALYGRPKIDGELKICSSEKKSKQDRYAFLFDKAVIICKKKSGETFELKEVIELQRYQIRDETAGQKDNKKWSYLFLLLDCYGSCGYDLFFKTREMKKKWLEQFEMAISNMCPENATANNHDFQMHCFEETTSCRACSMLLRGIFFQGYRCTRCKMAAHKECLGRVPACGRNSGLINQGPRDILVLVRKSLSVCHTTFSSSPCFSGFPKMEVCQEYYGLPPPPVGFGQPLQLSKGDIIELTRANVDMNWWEGKNLTVGQMGWFPCQKVQPYISVSMIQQFAGNMDRTAAKNLLMSRSDGTFLVRQKDGGEFAISIKFNMDIRHIKITSNEGLYRINDKKAFKGLIEMIQFYQQNSLKEYFKDVDTTLRTPYKQPEQSNSSNRGSIRSFGVARARYDFSARDRSELSLREGDTIKILSKKGHSGWWKGEVYGRVGLFPANYVDEDYSDYC</sequence>
<keyword evidence="3" id="KW-0344">Guanine-nucleotide releasing factor</keyword>